<keyword evidence="9 14" id="KW-1133">Transmembrane helix</keyword>
<keyword evidence="11 14" id="KW-0472">Membrane</keyword>
<dbReference type="Proteomes" id="UP000282388">
    <property type="component" value="Unassembled WGS sequence"/>
</dbReference>
<accession>A0A3A8E900</accession>
<evidence type="ECO:0000256" key="9">
    <source>
        <dbReference type="ARBA" id="ARBA00022989"/>
    </source>
</evidence>
<feature type="transmembrane region" description="Helical" evidence="14">
    <location>
        <begin position="304"/>
        <end position="324"/>
    </location>
</feature>
<dbReference type="GO" id="GO:0050897">
    <property type="term" value="F:cobalt ion binding"/>
    <property type="evidence" value="ECO:0007669"/>
    <property type="project" value="TreeGrafter"/>
</dbReference>
<keyword evidence="6 14" id="KW-0812">Transmembrane</keyword>
<dbReference type="Pfam" id="PF01544">
    <property type="entry name" value="CorA"/>
    <property type="match status" value="1"/>
</dbReference>
<organism evidence="15 16">
    <name type="scientific">Acinetobacter tianfuensis</name>
    <dbReference type="NCBI Taxonomy" id="2419603"/>
    <lineage>
        <taxon>Bacteria</taxon>
        <taxon>Pseudomonadati</taxon>
        <taxon>Pseudomonadota</taxon>
        <taxon>Gammaproteobacteria</taxon>
        <taxon>Moraxellales</taxon>
        <taxon>Moraxellaceae</taxon>
        <taxon>Acinetobacter</taxon>
    </lineage>
</organism>
<evidence type="ECO:0000256" key="2">
    <source>
        <dbReference type="ARBA" id="ARBA00009765"/>
    </source>
</evidence>
<comment type="similarity">
    <text evidence="2">Belongs to the CorA metal ion transporter (MIT) (TC 1.A.35) family.</text>
</comment>
<dbReference type="Gene3D" id="3.30.460.20">
    <property type="entry name" value="CorA soluble domain-like"/>
    <property type="match status" value="1"/>
</dbReference>
<proteinExistence type="inferred from homology"/>
<dbReference type="GO" id="GO:0015095">
    <property type="term" value="F:magnesium ion transmembrane transporter activity"/>
    <property type="evidence" value="ECO:0007669"/>
    <property type="project" value="TreeGrafter"/>
</dbReference>
<dbReference type="EMBL" id="RAXV01000016">
    <property type="protein sequence ID" value="RKG31297.1"/>
    <property type="molecule type" value="Genomic_DNA"/>
</dbReference>
<evidence type="ECO:0000256" key="14">
    <source>
        <dbReference type="SAM" id="Phobius"/>
    </source>
</evidence>
<keyword evidence="4" id="KW-1003">Cell membrane</keyword>
<keyword evidence="8" id="KW-0460">Magnesium</keyword>
<reference evidence="15 16" key="1">
    <citation type="submission" date="2018-09" db="EMBL/GenBank/DDBJ databases">
        <title>The draft genome of Acinetobacter spp. strains.</title>
        <authorList>
            <person name="Qin J."/>
            <person name="Feng Y."/>
            <person name="Zong Z."/>
        </authorList>
    </citation>
    <scope>NUCLEOTIDE SEQUENCE [LARGE SCALE GENOMIC DNA]</scope>
    <source>
        <strain evidence="15 16">WCHAc060012</strain>
    </source>
</reference>
<evidence type="ECO:0000256" key="7">
    <source>
        <dbReference type="ARBA" id="ARBA00022833"/>
    </source>
</evidence>
<sequence>MQSYYFYLHPEAQHIFVQKQKLQDAEPEFIWLDCTREDVVNRPEQWQQEVFNTAQLWLNEYHLRDILNLDHPCAFDTLDDYDLLIFRKLITPDDEIKLDSSAVEKHERMFGLATTPISFILTPQLLITVREQGNKDIERYLQRIETVLTRSIDEHHKPRKLPSTPLDLSLRLLNTMVDGYLDLRVPLTKRVEYWQQELLQGHRRFTKWHQLLQENMAFQQVENLCEEQIETMQELRDEIVDNYSHLKGKKRSEKQDIMLVRVDDLSSHIERIQKHTTRLRGAVQAAIDLHFSAVANQTNENMRILAIITAIFAPLTLLTGIYGMNFEFIPGLKSPTGFWIMLAIMCMTTLLLLYYFYRRHLVGRGERSVIDMLAQQQGDQHMNLLWFMDYEPIKATVKGTKKTLKEIEKLTTRP</sequence>
<evidence type="ECO:0000313" key="15">
    <source>
        <dbReference type="EMBL" id="RKG31297.1"/>
    </source>
</evidence>
<evidence type="ECO:0000256" key="4">
    <source>
        <dbReference type="ARBA" id="ARBA00022475"/>
    </source>
</evidence>
<feature type="transmembrane region" description="Helical" evidence="14">
    <location>
        <begin position="336"/>
        <end position="357"/>
    </location>
</feature>
<evidence type="ECO:0000256" key="11">
    <source>
        <dbReference type="ARBA" id="ARBA00023136"/>
    </source>
</evidence>
<gene>
    <name evidence="15" type="ORF">D7V32_08640</name>
</gene>
<evidence type="ECO:0000256" key="6">
    <source>
        <dbReference type="ARBA" id="ARBA00022692"/>
    </source>
</evidence>
<evidence type="ECO:0000256" key="8">
    <source>
        <dbReference type="ARBA" id="ARBA00022842"/>
    </source>
</evidence>
<comment type="catalytic activity">
    <reaction evidence="12">
        <text>Mg(2+)(in) = Mg(2+)(out)</text>
        <dbReference type="Rhea" id="RHEA:29827"/>
        <dbReference type="ChEBI" id="CHEBI:18420"/>
    </reaction>
</comment>
<keyword evidence="5" id="KW-0997">Cell inner membrane</keyword>
<keyword evidence="16" id="KW-1185">Reference proteome</keyword>
<dbReference type="InterPro" id="IPR045861">
    <property type="entry name" value="CorA_cytoplasmic_dom"/>
</dbReference>
<dbReference type="PANTHER" id="PTHR46494:SF3">
    <property type="entry name" value="ZINC TRANSPORT PROTEIN ZNTB"/>
    <property type="match status" value="1"/>
</dbReference>
<dbReference type="PANTHER" id="PTHR46494">
    <property type="entry name" value="CORA FAMILY METAL ION TRANSPORTER (EUROFUNG)"/>
    <property type="match status" value="1"/>
</dbReference>
<dbReference type="GO" id="GO:0015087">
    <property type="term" value="F:cobalt ion transmembrane transporter activity"/>
    <property type="evidence" value="ECO:0007669"/>
    <property type="project" value="TreeGrafter"/>
</dbReference>
<dbReference type="AlphaFoldDB" id="A0A3A8E900"/>
<dbReference type="InterPro" id="IPR045863">
    <property type="entry name" value="CorA_TM1_TM2"/>
</dbReference>
<evidence type="ECO:0000256" key="13">
    <source>
        <dbReference type="ARBA" id="ARBA00045497"/>
    </source>
</evidence>
<comment type="function">
    <text evidence="13">Mediates influx of magnesium ions. Alternates between open and closed states. Activated by low cytoplasmic Mg(2+) levels. Inactive when cytoplasmic Mg(2+) levels are high.</text>
</comment>
<dbReference type="CDD" id="cd12822">
    <property type="entry name" value="TmCorA-like"/>
    <property type="match status" value="1"/>
</dbReference>
<evidence type="ECO:0000256" key="12">
    <source>
        <dbReference type="ARBA" id="ARBA00034269"/>
    </source>
</evidence>
<name>A0A3A8E900_9GAMM</name>
<dbReference type="OrthoDB" id="9803416at2"/>
<comment type="caution">
    <text evidence="15">The sequence shown here is derived from an EMBL/GenBank/DDBJ whole genome shotgun (WGS) entry which is preliminary data.</text>
</comment>
<dbReference type="InterPro" id="IPR002523">
    <property type="entry name" value="MgTranspt_CorA/ZnTranspt_ZntB"/>
</dbReference>
<keyword evidence="7" id="KW-0862">Zinc</keyword>
<keyword evidence="3" id="KW-0813">Transport</keyword>
<dbReference type="SUPFAM" id="SSF143865">
    <property type="entry name" value="CorA soluble domain-like"/>
    <property type="match status" value="1"/>
</dbReference>
<protein>
    <submittedName>
        <fullName evidence="15">Magnesium transporter</fullName>
    </submittedName>
</protein>
<comment type="subcellular location">
    <subcellularLocation>
        <location evidence="1">Cell membrane</location>
        <topology evidence="1">Multi-pass membrane protein</topology>
    </subcellularLocation>
</comment>
<evidence type="ECO:0000256" key="3">
    <source>
        <dbReference type="ARBA" id="ARBA00022448"/>
    </source>
</evidence>
<dbReference type="SUPFAM" id="SSF144083">
    <property type="entry name" value="Magnesium transport protein CorA, transmembrane region"/>
    <property type="match status" value="1"/>
</dbReference>
<evidence type="ECO:0000256" key="5">
    <source>
        <dbReference type="ARBA" id="ARBA00022519"/>
    </source>
</evidence>
<dbReference type="FunFam" id="1.20.58.340:FF:000004">
    <property type="entry name" value="Magnesium transport protein CorA"/>
    <property type="match status" value="1"/>
</dbReference>
<dbReference type="RefSeq" id="WP_120402486.1">
    <property type="nucleotide sequence ID" value="NZ_RAXV01000016.1"/>
</dbReference>
<dbReference type="GO" id="GO:0000287">
    <property type="term" value="F:magnesium ion binding"/>
    <property type="evidence" value="ECO:0007669"/>
    <property type="project" value="TreeGrafter"/>
</dbReference>
<dbReference type="Gene3D" id="1.20.58.340">
    <property type="entry name" value="Magnesium transport protein CorA, transmembrane region"/>
    <property type="match status" value="2"/>
</dbReference>
<evidence type="ECO:0000256" key="10">
    <source>
        <dbReference type="ARBA" id="ARBA00023065"/>
    </source>
</evidence>
<keyword evidence="10" id="KW-0406">Ion transport</keyword>
<evidence type="ECO:0000313" key="16">
    <source>
        <dbReference type="Proteomes" id="UP000282388"/>
    </source>
</evidence>
<evidence type="ECO:0000256" key="1">
    <source>
        <dbReference type="ARBA" id="ARBA00004651"/>
    </source>
</evidence>
<dbReference type="GO" id="GO:0005886">
    <property type="term" value="C:plasma membrane"/>
    <property type="evidence" value="ECO:0007669"/>
    <property type="project" value="UniProtKB-SubCell"/>
</dbReference>